<evidence type="ECO:0000313" key="2">
    <source>
        <dbReference type="EMBL" id="PSJ40459.1"/>
    </source>
</evidence>
<protein>
    <submittedName>
        <fullName evidence="2">Uncharacterized protein</fullName>
    </submittedName>
</protein>
<keyword evidence="3" id="KW-1185">Reference proteome</keyword>
<dbReference type="Proteomes" id="UP000241167">
    <property type="component" value="Unassembled WGS sequence"/>
</dbReference>
<keyword evidence="1" id="KW-1133">Transmembrane helix</keyword>
<dbReference type="EMBL" id="PXYI01000003">
    <property type="protein sequence ID" value="PSJ40459.1"/>
    <property type="molecule type" value="Genomic_DNA"/>
</dbReference>
<comment type="caution">
    <text evidence="2">The sequence shown here is derived from an EMBL/GenBank/DDBJ whole genome shotgun (WGS) entry which is preliminary data.</text>
</comment>
<dbReference type="RefSeq" id="WP_106512611.1">
    <property type="nucleotide sequence ID" value="NZ_PXYI01000003.1"/>
</dbReference>
<evidence type="ECO:0000313" key="3">
    <source>
        <dbReference type="Proteomes" id="UP000241167"/>
    </source>
</evidence>
<reference evidence="2 3" key="1">
    <citation type="submission" date="2018-03" db="EMBL/GenBank/DDBJ databases">
        <title>The draft genome of Sphingosinicella sp. GL-C-18.</title>
        <authorList>
            <person name="Liu L."/>
            <person name="Li L."/>
            <person name="Liang L."/>
            <person name="Zhang X."/>
            <person name="Wang T."/>
        </authorList>
    </citation>
    <scope>NUCLEOTIDE SEQUENCE [LARGE SCALE GENOMIC DNA]</scope>
    <source>
        <strain evidence="2 3">GL-C-18</strain>
    </source>
</reference>
<accession>A0A2P7QR93</accession>
<evidence type="ECO:0000256" key="1">
    <source>
        <dbReference type="SAM" id="Phobius"/>
    </source>
</evidence>
<keyword evidence="1" id="KW-0812">Transmembrane</keyword>
<feature type="transmembrane region" description="Helical" evidence="1">
    <location>
        <begin position="32"/>
        <end position="56"/>
    </location>
</feature>
<keyword evidence="1" id="KW-0472">Membrane</keyword>
<name>A0A2P7QR93_9SPHN</name>
<organism evidence="2 3">
    <name type="scientific">Allosphingosinicella deserti</name>
    <dbReference type="NCBI Taxonomy" id="2116704"/>
    <lineage>
        <taxon>Bacteria</taxon>
        <taxon>Pseudomonadati</taxon>
        <taxon>Pseudomonadota</taxon>
        <taxon>Alphaproteobacteria</taxon>
        <taxon>Sphingomonadales</taxon>
        <taxon>Sphingomonadaceae</taxon>
        <taxon>Allosphingosinicella</taxon>
    </lineage>
</organism>
<proteinExistence type="predicted"/>
<feature type="transmembrane region" description="Helical" evidence="1">
    <location>
        <begin position="89"/>
        <end position="110"/>
    </location>
</feature>
<dbReference type="AlphaFoldDB" id="A0A2P7QR93"/>
<gene>
    <name evidence="2" type="ORF">C7I55_08975</name>
</gene>
<sequence>MNLSVMLAASAATATAKVGKFCDGYSDFLFNAGKWTLILSILLGILLAAAAVVSAWRQPAPAVLPRGAAPGPTAILDAIKSFIQALSTAPTWLALFGGGLLLLWMAATVVPQTCQPGRNQNHAAQQSGGRVLPD</sequence>